<dbReference type="GO" id="GO:0033644">
    <property type="term" value="C:host cell membrane"/>
    <property type="evidence" value="ECO:0007669"/>
    <property type="project" value="UniProtKB-SubCell"/>
</dbReference>
<accession>G1JYT8</accession>
<keyword evidence="3" id="KW-0191">Covalent protein-RNA linkage</keyword>
<feature type="transmembrane region" description="Helical" evidence="18">
    <location>
        <begin position="156"/>
        <end position="174"/>
    </location>
</feature>
<keyword evidence="8" id="KW-0378">Hydrolase</keyword>
<keyword evidence="11" id="KW-0693">Viral RNA replication</keyword>
<feature type="transmembrane region" description="Helical" evidence="18">
    <location>
        <begin position="248"/>
        <end position="265"/>
    </location>
</feature>
<keyword evidence="6 18" id="KW-0812">Transmembrane</keyword>
<evidence type="ECO:0000256" key="13">
    <source>
        <dbReference type="ARBA" id="ARBA00023136"/>
    </source>
</evidence>
<feature type="compositionally biased region" description="Basic and acidic residues" evidence="17">
    <location>
        <begin position="753"/>
        <end position="765"/>
    </location>
</feature>
<evidence type="ECO:0000256" key="2">
    <source>
        <dbReference type="ARBA" id="ARBA00011245"/>
    </source>
</evidence>
<evidence type="ECO:0000256" key="7">
    <source>
        <dbReference type="ARBA" id="ARBA00022758"/>
    </source>
</evidence>
<evidence type="ECO:0000256" key="10">
    <source>
        <dbReference type="ARBA" id="ARBA00022870"/>
    </source>
</evidence>
<dbReference type="InterPro" id="IPR045833">
    <property type="entry name" value="Astro_p19"/>
</dbReference>
<organism evidence="19">
    <name type="scientific">California sea lion astrovirus 5</name>
    <dbReference type="NCBI Taxonomy" id="1073954"/>
    <lineage>
        <taxon>Viruses</taxon>
        <taxon>Riboviria</taxon>
        <taxon>Orthornavirae</taxon>
        <taxon>Pisuviricota</taxon>
        <taxon>Stelpaviricetes</taxon>
        <taxon>Stellavirales</taxon>
        <taxon>Astroviridae</taxon>
    </lineage>
</organism>
<proteinExistence type="predicted"/>
<evidence type="ECO:0000313" key="19">
    <source>
        <dbReference type="EMBL" id="AEM37617.1"/>
    </source>
</evidence>
<evidence type="ECO:0000256" key="8">
    <source>
        <dbReference type="ARBA" id="ARBA00022801"/>
    </source>
</evidence>
<comment type="subunit">
    <text evidence="2">Monomer.</text>
</comment>
<dbReference type="InterPro" id="IPR043504">
    <property type="entry name" value="Peptidase_S1_PA_chymotrypsin"/>
</dbReference>
<dbReference type="GO" id="GO:0004252">
    <property type="term" value="F:serine-type endopeptidase activity"/>
    <property type="evidence" value="ECO:0007669"/>
    <property type="project" value="InterPro"/>
</dbReference>
<feature type="region of interest" description="Disordered" evidence="17">
    <location>
        <begin position="909"/>
        <end position="929"/>
    </location>
</feature>
<dbReference type="Pfam" id="PF12285">
    <property type="entry name" value="Astrovir_pp_1"/>
    <property type="match status" value="1"/>
</dbReference>
<protein>
    <submittedName>
        <fullName evidence="19">Nonstructural protein</fullName>
    </submittedName>
</protein>
<feature type="compositionally biased region" description="Basic and acidic residues" evidence="17">
    <location>
        <begin position="804"/>
        <end position="816"/>
    </location>
</feature>
<sequence>MTSTPPHYGSRVDKDFDMGSTMARRHMTTTMLAKMPNFIPDSPQAYDWIVRGLIFPSTGKSHFHRMVVVTGGFEDGTYGSFVFDGEEWVEIQLVDHPNLRAALNIINRNRALQDRLKDSQEDKATLALDVQLLRHENIRLRELVPEKRPRLIQMKWIILGAVLTFLSLIPGGYAQEYPNRTIFMDIADVCKQSTETLAENLEIRIKLALANITIADKYEAVRQLLNLVFIPRVHWIRSVFYYVRYYDLWNIFMFTLAVSTVMKSTRPGTDLITLATSHLSGYRMAVLPTIPFHTSFTIWVMNTLMFVYFFDNLLSITLATLAPALGIVFLCFMEDSNYVDHVKGLLATAILIIGGHACLVLTGTTTSLFVMILVFRFIRMATVFVGTRFEIRDANGKVVATVPTRLKNAAFGFFQKFRQSGIRVGVNDFVIIKPGALCIIDTPEGKGTGFFCGNDIVTAAHVIGNNTFVNICYEGLVYEAKVRYTPEKDIAFITCPGDLHPKNRLKLAKNPDYSYVTVMAYVNEDLVVSTANAMVHGNTLSYAVRTQDGMSGAPVCDRYGRVLAVHQTNTGYTGGAVIVEPSDFHPVKAPSQVECLKEEIEKLKAQLEAKIETKPEPEQPTMEQKVVQDNEVVELVRLAMEREMRILRDEINSVLEPFMQKKKGKNKHGRGKVRRNLRKGVKMLTEEEYRELLEKGLDRETFLDLIDRIIGERAGFPDYDDEDFDDDDWDMAGDDVELDYTEVIDFGQSNGKQLEDGRTLRCEQKKKGKPVPAPRKFKPEPVPEPEPQPLDLTQKKNSLTQKPEPPKKEKPQKQEPRAYSQTYGKAPIWESYDFDWDEDDAKYILPAPHRLTKADEIILGSKIVKLRTIIETAIKTQNYSALPEAVFELDKAAFEAGLEGFLQRVKSKNKAPKNYKGPQKTKGPKITTH</sequence>
<dbReference type="EMBL" id="JN420352">
    <property type="protein sequence ID" value="AEM37617.1"/>
    <property type="molecule type" value="Genomic_RNA"/>
</dbReference>
<comment type="catalytic activity">
    <reaction evidence="15">
        <text>RNA(n) + a ribonucleoside 5'-triphosphate = RNA(n+1) + diphosphate</text>
        <dbReference type="Rhea" id="RHEA:21248"/>
        <dbReference type="Rhea" id="RHEA-COMP:14527"/>
        <dbReference type="Rhea" id="RHEA-COMP:17342"/>
        <dbReference type="ChEBI" id="CHEBI:33019"/>
        <dbReference type="ChEBI" id="CHEBI:61557"/>
        <dbReference type="ChEBI" id="CHEBI:140395"/>
    </reaction>
</comment>
<evidence type="ECO:0000256" key="3">
    <source>
        <dbReference type="ARBA" id="ARBA00022520"/>
    </source>
</evidence>
<evidence type="ECO:0000256" key="18">
    <source>
        <dbReference type="SAM" id="Phobius"/>
    </source>
</evidence>
<dbReference type="GO" id="GO:0070008">
    <property type="term" value="F:serine-type exopeptidase activity"/>
    <property type="evidence" value="ECO:0007669"/>
    <property type="project" value="InterPro"/>
</dbReference>
<dbReference type="InterPro" id="IPR045835">
    <property type="entry name" value="Astro_1A"/>
</dbReference>
<evidence type="ECO:0000256" key="14">
    <source>
        <dbReference type="ARBA" id="ARBA00045910"/>
    </source>
</evidence>
<dbReference type="InterPro" id="IPR022068">
    <property type="entry name" value="Mamastrovirus_p20"/>
</dbReference>
<keyword evidence="16" id="KW-0175">Coiled coil</keyword>
<comment type="function">
    <text evidence="14">Responsible for the cleavage of the polyprotein into functional products.</text>
</comment>
<dbReference type="Pfam" id="PF19415">
    <property type="entry name" value="Astro_1A"/>
    <property type="match status" value="1"/>
</dbReference>
<evidence type="ECO:0000256" key="9">
    <source>
        <dbReference type="ARBA" id="ARBA00022825"/>
    </source>
</evidence>
<evidence type="ECO:0000256" key="6">
    <source>
        <dbReference type="ARBA" id="ARBA00022692"/>
    </source>
</evidence>
<evidence type="ECO:0000256" key="4">
    <source>
        <dbReference type="ARBA" id="ARBA00022553"/>
    </source>
</evidence>
<dbReference type="InterPro" id="IPR045836">
    <property type="entry name" value="Astro_VPg"/>
</dbReference>
<dbReference type="GO" id="GO:0075523">
    <property type="term" value="P:viral translational frameshifting"/>
    <property type="evidence" value="ECO:0007669"/>
    <property type="project" value="UniProtKB-KW"/>
</dbReference>
<feature type="region of interest" description="Disordered" evidence="17">
    <location>
        <begin position="747"/>
        <end position="822"/>
    </location>
</feature>
<feature type="transmembrane region" description="Helical" evidence="18">
    <location>
        <begin position="316"/>
        <end position="333"/>
    </location>
</feature>
<comment type="subcellular location">
    <subcellularLocation>
        <location evidence="1">Host membrane</location>
        <topology evidence="1">Multi-pass membrane protein</topology>
    </subcellularLocation>
</comment>
<keyword evidence="7" id="KW-0688">Ribosomal frameshifting</keyword>
<dbReference type="Pfam" id="PF19414">
    <property type="entry name" value="Astro_p19"/>
    <property type="match status" value="1"/>
</dbReference>
<keyword evidence="5" id="KW-0645">Protease</keyword>
<evidence type="ECO:0000256" key="11">
    <source>
        <dbReference type="ARBA" id="ARBA00022953"/>
    </source>
</evidence>
<keyword evidence="12 18" id="KW-1133">Transmembrane helix</keyword>
<keyword evidence="10" id="KW-1043">Host membrane</keyword>
<keyword evidence="13 18" id="KW-0472">Membrane</keyword>
<dbReference type="Gene3D" id="2.40.10.10">
    <property type="entry name" value="Trypsin-like serine proteases"/>
    <property type="match status" value="2"/>
</dbReference>
<dbReference type="Pfam" id="PF19416">
    <property type="entry name" value="Astro_VPg"/>
    <property type="match status" value="1"/>
</dbReference>
<evidence type="ECO:0000256" key="16">
    <source>
        <dbReference type="SAM" id="Coils"/>
    </source>
</evidence>
<dbReference type="SUPFAM" id="SSF50494">
    <property type="entry name" value="Trypsin-like serine proteases"/>
    <property type="match status" value="1"/>
</dbReference>
<evidence type="ECO:0000256" key="17">
    <source>
        <dbReference type="SAM" id="MobiDB-lite"/>
    </source>
</evidence>
<evidence type="ECO:0000256" key="5">
    <source>
        <dbReference type="ARBA" id="ARBA00022670"/>
    </source>
</evidence>
<dbReference type="InterPro" id="IPR009003">
    <property type="entry name" value="Peptidase_S1_PA"/>
</dbReference>
<evidence type="ECO:0000256" key="1">
    <source>
        <dbReference type="ARBA" id="ARBA00004301"/>
    </source>
</evidence>
<evidence type="ECO:0000256" key="15">
    <source>
        <dbReference type="ARBA" id="ARBA00047383"/>
    </source>
</evidence>
<feature type="coiled-coil region" evidence="16">
    <location>
        <begin position="102"/>
        <end position="129"/>
    </location>
</feature>
<name>G1JYT8_9VIRU</name>
<keyword evidence="4" id="KW-0597">Phosphoprotein</keyword>
<dbReference type="Pfam" id="PF13365">
    <property type="entry name" value="Trypsin_2"/>
    <property type="match status" value="1"/>
</dbReference>
<keyword evidence="9" id="KW-0720">Serine protease</keyword>
<evidence type="ECO:0000256" key="12">
    <source>
        <dbReference type="ARBA" id="ARBA00022989"/>
    </source>
</evidence>
<dbReference type="MEROPS" id="S01.109"/>
<dbReference type="GO" id="GO:0006508">
    <property type="term" value="P:proteolysis"/>
    <property type="evidence" value="ECO:0007669"/>
    <property type="project" value="UniProtKB-KW"/>
</dbReference>
<feature type="transmembrane region" description="Helical" evidence="18">
    <location>
        <begin position="345"/>
        <end position="378"/>
    </location>
</feature>
<reference evidence="19" key="1">
    <citation type="journal article" date="2011" name="J. Virol.">
        <title>The fecal viral flora of california sea lions.</title>
        <authorList>
            <person name="Li L."/>
            <person name="Shan T."/>
            <person name="Wang C."/>
            <person name="Cote C."/>
            <person name="Kolman J."/>
            <person name="Onions D."/>
            <person name="Gulland F.M."/>
            <person name="Delwart E."/>
        </authorList>
    </citation>
    <scope>NUCLEOTIDE SEQUENCE</scope>
    <source>
        <strain evidence="19">1148</strain>
    </source>
</reference>